<reference evidence="2" key="1">
    <citation type="submission" date="2023-04" db="EMBL/GenBank/DDBJ databases">
        <title>Phytophthora fragariaefolia NBRC 109709.</title>
        <authorList>
            <person name="Ichikawa N."/>
            <person name="Sato H."/>
            <person name="Tonouchi N."/>
        </authorList>
    </citation>
    <scope>NUCLEOTIDE SEQUENCE</scope>
    <source>
        <strain evidence="2">NBRC 109709</strain>
    </source>
</reference>
<feature type="region of interest" description="Disordered" evidence="1">
    <location>
        <begin position="1"/>
        <end position="27"/>
    </location>
</feature>
<evidence type="ECO:0000313" key="3">
    <source>
        <dbReference type="Proteomes" id="UP001165121"/>
    </source>
</evidence>
<dbReference type="PANTHER" id="PTHR37069">
    <property type="entry name" value="DDE_TNP_1_7 DOMAIN-CONTAINING PROTEIN"/>
    <property type="match status" value="1"/>
</dbReference>
<keyword evidence="3" id="KW-1185">Reference proteome</keyword>
<dbReference type="AlphaFoldDB" id="A0A9W6TJB9"/>
<dbReference type="OrthoDB" id="128872at2759"/>
<accession>A0A9W6TJB9</accession>
<protein>
    <submittedName>
        <fullName evidence="2">Unnamed protein product</fullName>
    </submittedName>
</protein>
<dbReference type="Proteomes" id="UP001165121">
    <property type="component" value="Unassembled WGS sequence"/>
</dbReference>
<evidence type="ECO:0000313" key="2">
    <source>
        <dbReference type="EMBL" id="GMF14491.1"/>
    </source>
</evidence>
<name>A0A9W6TJB9_9STRA</name>
<organism evidence="2 3">
    <name type="scientific">Phytophthora fragariaefolia</name>
    <dbReference type="NCBI Taxonomy" id="1490495"/>
    <lineage>
        <taxon>Eukaryota</taxon>
        <taxon>Sar</taxon>
        <taxon>Stramenopiles</taxon>
        <taxon>Oomycota</taxon>
        <taxon>Peronosporomycetes</taxon>
        <taxon>Peronosporales</taxon>
        <taxon>Peronosporaceae</taxon>
        <taxon>Phytophthora</taxon>
    </lineage>
</organism>
<evidence type="ECO:0000256" key="1">
    <source>
        <dbReference type="SAM" id="MobiDB-lite"/>
    </source>
</evidence>
<sequence length="327" mass="35163">MGKQAAYEAAQKQMPAPSQSTAAVEGTAAVNTEQARGVNVTVPADTEQAGGLDITVAVDTEQTGDDNETVPADTEQAGGGNVTVAADTEQAGGMEDGAAANAEQYTAGLPNGEIALDAFDSPRFIDAMRAERLFGPVAADDVNINEHRLAPEEEVKSISDPVDAPADLSDYYESEVESDDEFEDESSEFAQDDTVMRAMAATGWEVYDQHHSDLQLEGAGDFYSGTWGITRSAAAYASSPLGMFFYFIPKKLWYHIAKESEAYRIKCIPSVSAAQHAKQLEAHAKDPTNNVQSLEVLIEKLTKTRSIKAHEILHVVGLLIARAYRGR</sequence>
<proteinExistence type="predicted"/>
<gene>
    <name evidence="2" type="ORF">Pfra01_000007200</name>
</gene>
<dbReference type="EMBL" id="BSXT01000004">
    <property type="protein sequence ID" value="GMF14491.1"/>
    <property type="molecule type" value="Genomic_DNA"/>
</dbReference>
<dbReference type="PANTHER" id="PTHR37069:SF2">
    <property type="entry name" value="PIGGYBAC TRANSPOSABLE ELEMENT-DERIVED PROTEIN DOMAIN-CONTAINING PROTEIN"/>
    <property type="match status" value="1"/>
</dbReference>
<comment type="caution">
    <text evidence="2">The sequence shown here is derived from an EMBL/GenBank/DDBJ whole genome shotgun (WGS) entry which is preliminary data.</text>
</comment>